<comment type="caution">
    <text evidence="14">Lacks conserved residue(s) required for the propagation of feature annotation.</text>
</comment>
<keyword evidence="14" id="KW-0768">Sushi</keyword>
<protein>
    <recommendedName>
        <fullName evidence="3">Interleukin-2 receptor subunit alpha</fullName>
    </recommendedName>
</protein>
<dbReference type="GO" id="GO:0004911">
    <property type="term" value="F:interleukin-2 receptor activity"/>
    <property type="evidence" value="ECO:0007669"/>
    <property type="project" value="InterPro"/>
</dbReference>
<evidence type="ECO:0000256" key="10">
    <source>
        <dbReference type="ARBA" id="ARBA00023157"/>
    </source>
</evidence>
<dbReference type="AlphaFoldDB" id="A0A0Q3M1W2"/>
<dbReference type="CDD" id="cd00033">
    <property type="entry name" value="CCP"/>
    <property type="match status" value="2"/>
</dbReference>
<comment type="subcellular location">
    <subcellularLocation>
        <location evidence="2">Membrane</location>
        <topology evidence="2">Single-pass type I membrane protein</topology>
    </subcellularLocation>
</comment>
<dbReference type="GO" id="GO:0006954">
    <property type="term" value="P:inflammatory response"/>
    <property type="evidence" value="ECO:0007669"/>
    <property type="project" value="TreeGrafter"/>
</dbReference>
<dbReference type="SMART" id="SM00032">
    <property type="entry name" value="CCP"/>
    <property type="match status" value="2"/>
</dbReference>
<evidence type="ECO:0000256" key="8">
    <source>
        <dbReference type="ARBA" id="ARBA00022989"/>
    </source>
</evidence>
<feature type="disulfide bond" evidence="14">
    <location>
        <begin position="150"/>
        <end position="193"/>
    </location>
</feature>
<accession>A0A0Q3M1W2</accession>
<gene>
    <name evidence="16" type="ORF">AAES_133007</name>
</gene>
<dbReference type="SUPFAM" id="SSF57535">
    <property type="entry name" value="Complement control module/SCR domain"/>
    <property type="match status" value="2"/>
</dbReference>
<evidence type="ECO:0000256" key="6">
    <source>
        <dbReference type="ARBA" id="ARBA00022737"/>
    </source>
</evidence>
<evidence type="ECO:0000256" key="9">
    <source>
        <dbReference type="ARBA" id="ARBA00023136"/>
    </source>
</evidence>
<evidence type="ECO:0000256" key="11">
    <source>
        <dbReference type="ARBA" id="ARBA00023170"/>
    </source>
</evidence>
<evidence type="ECO:0000256" key="1">
    <source>
        <dbReference type="ARBA" id="ARBA00002381"/>
    </source>
</evidence>
<keyword evidence="11 16" id="KW-0675">Receptor</keyword>
<dbReference type="EMBL" id="LMAW01002826">
    <property type="protein sequence ID" value="KQK76669.1"/>
    <property type="molecule type" value="Genomic_DNA"/>
</dbReference>
<evidence type="ECO:0000256" key="12">
    <source>
        <dbReference type="ARBA" id="ARBA00023180"/>
    </source>
</evidence>
<evidence type="ECO:0000256" key="7">
    <source>
        <dbReference type="ARBA" id="ARBA00022859"/>
    </source>
</evidence>
<dbReference type="PANTHER" id="PTHR10573:SF0">
    <property type="entry name" value="INTERLEUKIN-2 RECEPTOR SUBUNIT ALPHA"/>
    <property type="match status" value="1"/>
</dbReference>
<keyword evidence="5" id="KW-0732">Signal</keyword>
<evidence type="ECO:0000256" key="14">
    <source>
        <dbReference type="PROSITE-ProRule" id="PRU00302"/>
    </source>
</evidence>
<keyword evidence="8" id="KW-1133">Transmembrane helix</keyword>
<dbReference type="Proteomes" id="UP000051836">
    <property type="component" value="Unassembled WGS sequence"/>
</dbReference>
<evidence type="ECO:0000256" key="4">
    <source>
        <dbReference type="ARBA" id="ARBA00022692"/>
    </source>
</evidence>
<comment type="caution">
    <text evidence="16">The sequence shown here is derived from an EMBL/GenBank/DDBJ whole genome shotgun (WGS) entry which is preliminary data.</text>
</comment>
<keyword evidence="12" id="KW-0325">Glycoprotein</keyword>
<evidence type="ECO:0000256" key="2">
    <source>
        <dbReference type="ARBA" id="ARBA00004479"/>
    </source>
</evidence>
<keyword evidence="4" id="KW-0812">Transmembrane</keyword>
<feature type="domain" description="Sushi" evidence="15">
    <location>
        <begin position="44"/>
        <end position="106"/>
    </location>
</feature>
<evidence type="ECO:0000313" key="17">
    <source>
        <dbReference type="Proteomes" id="UP000051836"/>
    </source>
</evidence>
<feature type="domain" description="Sushi" evidence="15">
    <location>
        <begin position="148"/>
        <end position="211"/>
    </location>
</feature>
<proteinExistence type="predicted"/>
<dbReference type="GO" id="GO:0002376">
    <property type="term" value="P:immune system process"/>
    <property type="evidence" value="ECO:0007669"/>
    <property type="project" value="UniProtKB-KW"/>
</dbReference>
<evidence type="ECO:0000256" key="5">
    <source>
        <dbReference type="ARBA" id="ARBA00022729"/>
    </source>
</evidence>
<comment type="subunit">
    <text evidence="13">Non-covalent dimer of an alpha and a beta subunit. IL2R exists in 3 different forms: a high affinity dimer, an intermediate affinity monomer (beta subunit), and a low affinity monomer (alpha subunit). The high and intermediate affinity forms also associate with a gamma subunit.</text>
</comment>
<organism evidence="16 17">
    <name type="scientific">Amazona aestiva</name>
    <name type="common">Blue-fronted Amazon parrot</name>
    <dbReference type="NCBI Taxonomy" id="12930"/>
    <lineage>
        <taxon>Eukaryota</taxon>
        <taxon>Metazoa</taxon>
        <taxon>Chordata</taxon>
        <taxon>Craniata</taxon>
        <taxon>Vertebrata</taxon>
        <taxon>Euteleostomi</taxon>
        <taxon>Archelosauria</taxon>
        <taxon>Archosauria</taxon>
        <taxon>Dinosauria</taxon>
        <taxon>Saurischia</taxon>
        <taxon>Theropoda</taxon>
        <taxon>Coelurosauria</taxon>
        <taxon>Aves</taxon>
        <taxon>Neognathae</taxon>
        <taxon>Neoaves</taxon>
        <taxon>Telluraves</taxon>
        <taxon>Australaves</taxon>
        <taxon>Psittaciformes</taxon>
        <taxon>Psittacidae</taxon>
        <taxon>Amazona</taxon>
    </lineage>
</organism>
<evidence type="ECO:0000256" key="13">
    <source>
        <dbReference type="ARBA" id="ARBA00025938"/>
    </source>
</evidence>
<dbReference type="InterPro" id="IPR000436">
    <property type="entry name" value="Sushi_SCR_CCP_dom"/>
</dbReference>
<evidence type="ECO:0000259" key="15">
    <source>
        <dbReference type="PROSITE" id="PS50923"/>
    </source>
</evidence>
<keyword evidence="10 14" id="KW-1015">Disulfide bond</keyword>
<sequence>MKSRKGRKYQSENMMGGSGRTVGFTEEKGIAGLGLGVTDWVAVEACPTLPTTEFADVTADMYPVGTKLSYECDRGYRRRSGQYLGIQCQSIEQVASWVYKEFQCVDEKVLLSIAPTVELDVTQKAERETQKTAAPQKQVNLSASDQKDFCGPPKTVPHASLRLNKQYYVGQVLHFKCQSGYDRRPPTSGTRECKKVNGKIGWTPLDMRCTNDSNEWLPQSVEPGKMVALASYLCCDLLQLSTSVVGNNLLAVWGGEIRHVMALTLMEMAFLTDEDDISRGDRAASYFVMAILSY</sequence>
<reference evidence="16 17" key="1">
    <citation type="submission" date="2015-10" db="EMBL/GenBank/DDBJ databases">
        <authorList>
            <person name="Gilbert D.G."/>
        </authorList>
    </citation>
    <scope>NUCLEOTIDE SEQUENCE [LARGE SCALE GENOMIC DNA]</scope>
    <source>
        <strain evidence="16">FVVF132</strain>
    </source>
</reference>
<dbReference type="InterPro" id="IPR015486">
    <property type="entry name" value="IL-2_rcpt_alpha"/>
</dbReference>
<dbReference type="OrthoDB" id="9944172at2759"/>
<keyword evidence="6" id="KW-0677">Repeat</keyword>
<evidence type="ECO:0000313" key="16">
    <source>
        <dbReference type="EMBL" id="KQK76669.1"/>
    </source>
</evidence>
<dbReference type="GO" id="GO:0019976">
    <property type="term" value="F:interleukin-2 binding"/>
    <property type="evidence" value="ECO:0007669"/>
    <property type="project" value="InterPro"/>
</dbReference>
<comment type="function">
    <text evidence="1">Receptor for interleukin-2. The receptor is involved in the regulation of immune tolerance by controlling regulatory T cells (TREGs) activity. TREGs suppress the activation and expansion of autoreactive T-cells.</text>
</comment>
<dbReference type="PANTHER" id="PTHR10573">
    <property type="entry name" value="INTERLEUKIN-2 RECEPTOR ALPHA CHAIN"/>
    <property type="match status" value="1"/>
</dbReference>
<evidence type="ECO:0000256" key="3">
    <source>
        <dbReference type="ARBA" id="ARBA00013445"/>
    </source>
</evidence>
<keyword evidence="7" id="KW-0391">Immunity</keyword>
<dbReference type="InterPro" id="IPR035976">
    <property type="entry name" value="Sushi/SCR/CCP_sf"/>
</dbReference>
<keyword evidence="17" id="KW-1185">Reference proteome</keyword>
<dbReference type="PROSITE" id="PS50923">
    <property type="entry name" value="SUSHI"/>
    <property type="match status" value="2"/>
</dbReference>
<dbReference type="GO" id="GO:0016020">
    <property type="term" value="C:membrane"/>
    <property type="evidence" value="ECO:0007669"/>
    <property type="project" value="UniProtKB-SubCell"/>
</dbReference>
<dbReference type="Pfam" id="PF00084">
    <property type="entry name" value="Sushi"/>
    <property type="match status" value="2"/>
</dbReference>
<dbReference type="Gene3D" id="2.10.70.10">
    <property type="entry name" value="Complement Module, domain 1"/>
    <property type="match status" value="2"/>
</dbReference>
<keyword evidence="9" id="KW-0472">Membrane</keyword>
<name>A0A0Q3M1W2_AMAAE</name>
<dbReference type="STRING" id="12930.A0A0Q3M1W2"/>